<dbReference type="EMBL" id="RCOR01000028">
    <property type="protein sequence ID" value="RSN68541.1"/>
    <property type="molecule type" value="Genomic_DNA"/>
</dbReference>
<evidence type="ECO:0000313" key="2">
    <source>
        <dbReference type="EMBL" id="RSN68541.1"/>
    </source>
</evidence>
<protein>
    <submittedName>
        <fullName evidence="2">Uncharacterized protein</fullName>
    </submittedName>
</protein>
<evidence type="ECO:0000256" key="1">
    <source>
        <dbReference type="SAM" id="Phobius"/>
    </source>
</evidence>
<keyword evidence="1" id="KW-0472">Membrane</keyword>
<evidence type="ECO:0000313" key="3">
    <source>
        <dbReference type="Proteomes" id="UP000278149"/>
    </source>
</evidence>
<gene>
    <name evidence="2" type="ORF">D9Q81_05895</name>
</gene>
<organism evidence="2 3">
    <name type="scientific">Candidatus Korarchaeum cryptofilum</name>
    <dbReference type="NCBI Taxonomy" id="498846"/>
    <lineage>
        <taxon>Archaea</taxon>
        <taxon>Thermoproteota</taxon>
        <taxon>Candidatus Korarchaeia</taxon>
        <taxon>Candidatus Korarchaeales</taxon>
        <taxon>Candidatus Korarchaeaceae</taxon>
        <taxon>Candidatus Korarchaeum</taxon>
    </lineage>
</organism>
<reference evidence="2 3" key="1">
    <citation type="submission" date="2018-10" db="EMBL/GenBank/DDBJ databases">
        <title>Co-occurring genomic capacity for anaerobic methane metabolism and dissimilatory sulfite reduction discovered in the Korarchaeota.</title>
        <authorList>
            <person name="Mckay L.J."/>
            <person name="Dlakic M."/>
            <person name="Fields M.W."/>
            <person name="Delmont T.O."/>
            <person name="Eren A.M."/>
            <person name="Jay Z.J."/>
            <person name="Klingelsmith K.B."/>
            <person name="Rusch D.B."/>
            <person name="Inskeep W.P."/>
        </authorList>
    </citation>
    <scope>NUCLEOTIDE SEQUENCE [LARGE SCALE GENOMIC DNA]</scope>
    <source>
        <strain evidence="2 3">WS</strain>
    </source>
</reference>
<proteinExistence type="predicted"/>
<name>A0A429G3V4_9CREN</name>
<keyword evidence="1" id="KW-1133">Transmembrane helix</keyword>
<keyword evidence="1" id="KW-0812">Transmembrane</keyword>
<accession>A0A429G3V4</accession>
<feature type="transmembrane region" description="Helical" evidence="1">
    <location>
        <begin position="44"/>
        <end position="61"/>
    </location>
</feature>
<comment type="caution">
    <text evidence="2">The sequence shown here is derived from an EMBL/GenBank/DDBJ whole genome shotgun (WGS) entry which is preliminary data.</text>
</comment>
<dbReference type="Proteomes" id="UP000278149">
    <property type="component" value="Unassembled WGS sequence"/>
</dbReference>
<dbReference type="AlphaFoldDB" id="A0A429G3V4"/>
<dbReference type="RefSeq" id="WP_125741938.1">
    <property type="nucleotide sequence ID" value="NZ_RCOR01000028.1"/>
</dbReference>
<feature type="transmembrane region" description="Helical" evidence="1">
    <location>
        <begin position="68"/>
        <end position="86"/>
    </location>
</feature>
<feature type="transmembrane region" description="Helical" evidence="1">
    <location>
        <begin position="345"/>
        <end position="364"/>
    </location>
</feature>
<sequence length="372" mass="40480">MIGYLIAFVIGALASFAPSLYNLLGGGQQQAANAALGNPSAATAVSIITIIGIILLLVGLITFRGTQMVVGVILIIFAPQIASYIVNPPTVPAVTTTPYPYYPPNPTTPYPTPTTPYPTTPSQTDRCLLDPLNSCPELEHVWNNLSLKIGEYGPSPLGFGARPNEGVFILIKTDRGWYWGGAQLQSVLTLSTVGVPTIDAIYIYLLGYNPGDSLYLTYWVDLKDASVFPVNQYRILDAEYQDINVNNKIQLVAVLKPGVNLNLNKFDYNKEYHMIITVKPIPKISFFRGDVYFMYTVKVKKVASGSTGTTTPTTTTVSSQKPSDYIYPTLQAVPPEYDINTGVNLQILSAVIGLAGLLVSIYTLNKAKGKRR</sequence>